<dbReference type="Proteomes" id="UP000195106">
    <property type="component" value="Unassembled WGS sequence"/>
</dbReference>
<sequence length="314" mass="33872">MAMHTDEHHVDATTARLLIAEQFPQWSHLRVRPLATDGTVNAIHRIGEGLTARFPLRTQEPSAVDAELDREARAMRELHDSCPFPTPTPIALGHGGHGYPLSWSVQTWLPGDVASPTSVADSTAFALDLVTLIRALRAADVRGRAFTGIGRGGHLPASDAWMETCLTNSAGFLPVDRLGDLWSWFRTLPPAGPDVMSHGDLTPANVLVHEERVVGVLDGGGFGPADPALDLVAAWHMLDGDARALLRRELDSDDVEWQRGAAWAFEQAMGAAWYYRESIPGMSALGRTTLARILDDASIAAAAGGWLGSRAPMR</sequence>
<evidence type="ECO:0000313" key="3">
    <source>
        <dbReference type="Proteomes" id="UP000195106"/>
    </source>
</evidence>
<name>A0A251XUG3_9MICO</name>
<dbReference type="PANTHER" id="PTHR21310">
    <property type="entry name" value="AMINOGLYCOSIDE PHOSPHOTRANSFERASE-RELATED-RELATED"/>
    <property type="match status" value="1"/>
</dbReference>
<dbReference type="CDD" id="cd05155">
    <property type="entry name" value="APH_ChoK_like_1"/>
    <property type="match status" value="1"/>
</dbReference>
<organism evidence="2 3">
    <name type="scientific">Clavibacter michiganensis</name>
    <dbReference type="NCBI Taxonomy" id="28447"/>
    <lineage>
        <taxon>Bacteria</taxon>
        <taxon>Bacillati</taxon>
        <taxon>Actinomycetota</taxon>
        <taxon>Actinomycetes</taxon>
        <taxon>Micrococcales</taxon>
        <taxon>Microbacteriaceae</taxon>
        <taxon>Clavibacter</taxon>
    </lineage>
</organism>
<keyword evidence="2" id="KW-0808">Transferase</keyword>
<evidence type="ECO:0000259" key="1">
    <source>
        <dbReference type="Pfam" id="PF01636"/>
    </source>
</evidence>
<dbReference type="EMBL" id="MDHJ01000001">
    <property type="protein sequence ID" value="OUE09161.1"/>
    <property type="molecule type" value="Genomic_DNA"/>
</dbReference>
<dbReference type="Gene3D" id="3.90.1200.10">
    <property type="match status" value="1"/>
</dbReference>
<protein>
    <submittedName>
        <fullName evidence="2">Phosphotransferase enzyme family protein</fullName>
    </submittedName>
</protein>
<dbReference type="PANTHER" id="PTHR21310:SF42">
    <property type="entry name" value="BIFUNCTIONAL AAC_APH"/>
    <property type="match status" value="1"/>
</dbReference>
<dbReference type="Gene3D" id="3.30.200.20">
    <property type="entry name" value="Phosphorylase Kinase, domain 1"/>
    <property type="match status" value="1"/>
</dbReference>
<reference evidence="2 3" key="1">
    <citation type="submission" date="2016-08" db="EMBL/GenBank/DDBJ databases">
        <title>Genome sequence of Clavibacter michiganensis spp. strain CASJ009.</title>
        <authorList>
            <person name="Thapa S.P."/>
            <person name="Coaker G."/>
        </authorList>
    </citation>
    <scope>NUCLEOTIDE SEQUENCE [LARGE SCALE GENOMIC DNA]</scope>
    <source>
        <strain evidence="2">CASJ009</strain>
    </source>
</reference>
<dbReference type="SUPFAM" id="SSF56112">
    <property type="entry name" value="Protein kinase-like (PK-like)"/>
    <property type="match status" value="1"/>
</dbReference>
<evidence type="ECO:0000313" key="2">
    <source>
        <dbReference type="EMBL" id="OUE09161.1"/>
    </source>
</evidence>
<dbReference type="Pfam" id="PF01636">
    <property type="entry name" value="APH"/>
    <property type="match status" value="1"/>
</dbReference>
<dbReference type="InterPro" id="IPR011009">
    <property type="entry name" value="Kinase-like_dom_sf"/>
</dbReference>
<dbReference type="InterPro" id="IPR051678">
    <property type="entry name" value="AGP_Transferase"/>
</dbReference>
<gene>
    <name evidence="2" type="ORF">CMsap09_09465</name>
</gene>
<proteinExistence type="predicted"/>
<feature type="domain" description="Aminoglycoside phosphotransferase" evidence="1">
    <location>
        <begin position="42"/>
        <end position="262"/>
    </location>
</feature>
<dbReference type="GO" id="GO:0016740">
    <property type="term" value="F:transferase activity"/>
    <property type="evidence" value="ECO:0007669"/>
    <property type="project" value="UniProtKB-KW"/>
</dbReference>
<dbReference type="AlphaFoldDB" id="A0A251XUG3"/>
<accession>A0A251XUG3</accession>
<dbReference type="InterPro" id="IPR002575">
    <property type="entry name" value="Aminoglycoside_PTrfase"/>
</dbReference>
<comment type="caution">
    <text evidence="2">The sequence shown here is derived from an EMBL/GenBank/DDBJ whole genome shotgun (WGS) entry which is preliminary data.</text>
</comment>